<sequence length="136" mass="15598">MTTAGYSGTPLAKKLGIKHNFKCHFIHIPEYYFNLFQELPEIEDIEAPTQESLDFAHIFLMSQEEMNEIVPGVKDYLKKTGTLWLSWPKKASKLKTDLDGNVIRTFGLDNGLVDVKVAAVDDIWSGLKFMYRVKDR</sequence>
<dbReference type="STRING" id="1563681.BFP71_01845"/>
<dbReference type="EMBL" id="MDGQ01000003">
    <property type="protein sequence ID" value="OEK06444.1"/>
    <property type="molecule type" value="Genomic_DNA"/>
</dbReference>
<evidence type="ECO:0000313" key="1">
    <source>
        <dbReference type="EMBL" id="OEK06444.1"/>
    </source>
</evidence>
<dbReference type="OrthoDB" id="9800461at2"/>
<dbReference type="RefSeq" id="WP_069833756.1">
    <property type="nucleotide sequence ID" value="NZ_MDGQ01000003.1"/>
</dbReference>
<accession>A0A1E5T4Z1</accession>
<proteinExistence type="predicted"/>
<organism evidence="1 2">
    <name type="scientific">Roseivirga misakiensis</name>
    <dbReference type="NCBI Taxonomy" id="1563681"/>
    <lineage>
        <taxon>Bacteria</taxon>
        <taxon>Pseudomonadati</taxon>
        <taxon>Bacteroidota</taxon>
        <taxon>Cytophagia</taxon>
        <taxon>Cytophagales</taxon>
        <taxon>Roseivirgaceae</taxon>
        <taxon>Roseivirga</taxon>
    </lineage>
</organism>
<comment type="caution">
    <text evidence="1">The sequence shown here is derived from an EMBL/GenBank/DDBJ whole genome shotgun (WGS) entry which is preliminary data.</text>
</comment>
<dbReference type="Proteomes" id="UP000095552">
    <property type="component" value="Unassembled WGS sequence"/>
</dbReference>
<reference evidence="1 2" key="1">
    <citation type="submission" date="2016-08" db="EMBL/GenBank/DDBJ databases">
        <title>Draft genome of Fabibacter sp. strain SK-8.</title>
        <authorList>
            <person name="Wong S.-K."/>
            <person name="Hamasaki K."/>
            <person name="Yoshizawa S."/>
        </authorList>
    </citation>
    <scope>NUCLEOTIDE SEQUENCE [LARGE SCALE GENOMIC DNA]</scope>
    <source>
        <strain evidence="1 2">SK-8</strain>
    </source>
</reference>
<gene>
    <name evidence="1" type="ORF">BFP71_01845</name>
</gene>
<name>A0A1E5T4Z1_9BACT</name>
<evidence type="ECO:0000313" key="2">
    <source>
        <dbReference type="Proteomes" id="UP000095552"/>
    </source>
</evidence>
<keyword evidence="2" id="KW-1185">Reference proteome</keyword>
<dbReference type="AlphaFoldDB" id="A0A1E5T4Z1"/>
<protein>
    <submittedName>
        <fullName evidence="1">DUF3052 domain-containing protein</fullName>
    </submittedName>
</protein>